<dbReference type="GO" id="GO:0097361">
    <property type="term" value="C:cytosolic [4Fe-4S] assembly targeting complex"/>
    <property type="evidence" value="ECO:0007669"/>
    <property type="project" value="UniProtKB-UniRule"/>
</dbReference>
<organism evidence="3 4">
    <name type="scientific">Trypanosoma rangeli SC58</name>
    <dbReference type="NCBI Taxonomy" id="429131"/>
    <lineage>
        <taxon>Eukaryota</taxon>
        <taxon>Discoba</taxon>
        <taxon>Euglenozoa</taxon>
        <taxon>Kinetoplastea</taxon>
        <taxon>Metakinetoplastina</taxon>
        <taxon>Trypanosomatida</taxon>
        <taxon>Trypanosomatidae</taxon>
        <taxon>Trypanosoma</taxon>
        <taxon>Herpetosoma</taxon>
    </lineage>
</organism>
<comment type="function">
    <text evidence="1">Key component of the cytosolic iron-sulfur protein assembly (CIA) complex, a multiprotein complex that mediates the incorporation of iron-sulfur cluster into apoproteins specifically involved in DNA metabolism and genomic integrity. In the CIA complex, MMS19 acts as an adapter between early-acting CIA components and a subset of cellular target iron-sulfur proteins.</text>
</comment>
<name>A0A061J7E4_TRYRA</name>
<dbReference type="InterPro" id="IPR016024">
    <property type="entry name" value="ARM-type_fold"/>
</dbReference>
<dbReference type="OrthoDB" id="248460at2759"/>
<protein>
    <recommendedName>
        <fullName evidence="1">MMS19 nucleotide excision repair protein</fullName>
    </recommendedName>
</protein>
<gene>
    <name evidence="3" type="ORF">TRSC58_00893</name>
</gene>
<accession>A0A061J7E4</accession>
<dbReference type="VEuPathDB" id="TriTrypDB:TRSC58_00893"/>
<dbReference type="GO" id="GO:0016226">
    <property type="term" value="P:iron-sulfur cluster assembly"/>
    <property type="evidence" value="ECO:0007669"/>
    <property type="project" value="UniProtKB-UniRule"/>
</dbReference>
<dbReference type="InterPro" id="IPR029240">
    <property type="entry name" value="MMS19_N"/>
</dbReference>
<proteinExistence type="inferred from homology"/>
<sequence length="953" mass="104340">MSSMLEEKLDEALEKAVSLGLNCDADTLTKLRQVPLLYLSRMMGTYLTNEKYIIEALSLLSLVTAGRESLLDEEAVVVLKFFSGKLSSLQMVETCVECIARVIEDLSTQRPCSKSVFAELANGFLPNVRFQALPTKVRRSGFKIINYMLSEASVPWLTTPVLRLLLEAMDGEGEPELVVKTFEFHYFINTFVDKSNLALLKEEYFDSLSSYFPVVFSQPPGSKVTRDDLKRGLTRCMTSPLYVDSCVPFILSRLSSPSALVKQESIAVLLELFSLNSGHDMDDLRLHVVSIVSHVRNETIKGVSLGCNEGDSYLRDCMSLLSYIGKRAHGASSSLIASWMDPVTSGALSSLSSGQAICSAYATMVHHLASSDVSCGVALLSHFMPLLLLNLHDEVDGESENVFIILSGFLSGILDLCTSGEVRCDLPSSRAEVKRSLELSLPGLLCLVESLLRALNTTTGASSKLIMCELLSSVLSLDACLRPWLPAEMFRASYETLLLICLQGDEEIQAKAASFIARIGRLEGNALKDVLPHVIGAEVVFTTTGLVTLFDALLTSCVPTALLALELLLNPSSSVSARLSETELFSLCRRALTANADFSEESTSHLLHLAAAKNTPASFEFLCELLARIPLSTRVRTVLQMIGGRRCSILAIALLVSSDADVLQVAETTEHWVTEMLNAVRDEKLLDVALQGVSAVCVHAPNAADCFLAGSTDLEPKLQLAVYAATARGLLRTGVKMNDKVESITLNLMDALCSGVDIEEALTATFFSPSTGPNTSVTLLVSIIQCLRNRETPIPGTPLRVLRQLLVKEPLDQDFKWDGILDVCEHVARQEPSEGHLTLLVELLECILSRIGSKALFMMRLLASDDALFQAVLSAVRSSALQARCASLRLLSEVALFVMQAHETNNEDDLKYKKLVAKVRDKVLHLTQCSLADHKRLVRLAAAHCRHQWYKLR</sequence>
<keyword evidence="1" id="KW-0227">DNA damage</keyword>
<evidence type="ECO:0000313" key="3">
    <source>
        <dbReference type="EMBL" id="ESL11358.1"/>
    </source>
</evidence>
<keyword evidence="1" id="KW-0234">DNA repair</keyword>
<evidence type="ECO:0000313" key="4">
    <source>
        <dbReference type="Proteomes" id="UP000031737"/>
    </source>
</evidence>
<keyword evidence="1" id="KW-0539">Nucleus</keyword>
<dbReference type="GO" id="GO:0006281">
    <property type="term" value="P:DNA repair"/>
    <property type="evidence" value="ECO:0007669"/>
    <property type="project" value="UniProtKB-UniRule"/>
</dbReference>
<feature type="domain" description="MMS19 N-terminal" evidence="2">
    <location>
        <begin position="42"/>
        <end position="300"/>
    </location>
</feature>
<evidence type="ECO:0000259" key="2">
    <source>
        <dbReference type="Pfam" id="PF14500"/>
    </source>
</evidence>
<dbReference type="EMBL" id="AUPL01000893">
    <property type="protein sequence ID" value="ESL11358.1"/>
    <property type="molecule type" value="Genomic_DNA"/>
</dbReference>
<dbReference type="PANTHER" id="PTHR12891:SF0">
    <property type="entry name" value="MMS19 NUCLEOTIDE EXCISION REPAIR PROTEIN HOMOLOG"/>
    <property type="match status" value="1"/>
</dbReference>
<dbReference type="InterPro" id="IPR039920">
    <property type="entry name" value="MMS19"/>
</dbReference>
<dbReference type="Pfam" id="PF14500">
    <property type="entry name" value="MMS19_N"/>
    <property type="match status" value="1"/>
</dbReference>
<comment type="similarity">
    <text evidence="1">Belongs to the MET18/MMS19 family.</text>
</comment>
<dbReference type="AlphaFoldDB" id="A0A061J7E4"/>
<comment type="subcellular location">
    <subcellularLocation>
        <location evidence="1">Nucleus</location>
    </subcellularLocation>
</comment>
<dbReference type="Proteomes" id="UP000031737">
    <property type="component" value="Unassembled WGS sequence"/>
</dbReference>
<keyword evidence="4" id="KW-1185">Reference proteome</keyword>
<evidence type="ECO:0000256" key="1">
    <source>
        <dbReference type="RuleBase" id="RU367072"/>
    </source>
</evidence>
<reference evidence="3 4" key="1">
    <citation type="submission" date="2013-07" db="EMBL/GenBank/DDBJ databases">
        <authorList>
            <person name="Stoco P.H."/>
            <person name="Wagner G."/>
            <person name="Gerber A."/>
            <person name="Zaha A."/>
            <person name="Thompson C."/>
            <person name="Bartholomeu D.C."/>
            <person name="Luckemeyer D.D."/>
            <person name="Bahia D."/>
            <person name="Loreto E."/>
            <person name="Prestes E.B."/>
            <person name="Lima F.M."/>
            <person name="Rodrigues-Luiz G."/>
            <person name="Vallejo G.A."/>
            <person name="Filho J.F."/>
            <person name="Monteiro K.M."/>
            <person name="Tyler K.M."/>
            <person name="de Almeida L.G."/>
            <person name="Ortiz M.F."/>
            <person name="Siervo M.A."/>
            <person name="de Moraes M.H."/>
            <person name="Cunha O.L."/>
            <person name="Mendonca-Neto R."/>
            <person name="Silva R."/>
            <person name="Teixeira S.M."/>
            <person name="Murta S.M."/>
            <person name="Sincero T.C."/>
            <person name="Mendes T.A."/>
            <person name="Urmenyi T.P."/>
            <person name="Silva V.G."/>
            <person name="da Rocha W.D."/>
            <person name="Andersson B."/>
            <person name="Romanha A.J."/>
            <person name="Steindel M."/>
            <person name="de Vasconcelos A.T."/>
            <person name="Grisard E.C."/>
        </authorList>
    </citation>
    <scope>NUCLEOTIDE SEQUENCE [LARGE SCALE GENOMIC DNA]</scope>
    <source>
        <strain evidence="3 4">SC58</strain>
    </source>
</reference>
<comment type="caution">
    <text evidence="3">The sequence shown here is derived from an EMBL/GenBank/DDBJ whole genome shotgun (WGS) entry which is preliminary data.</text>
</comment>
<dbReference type="PANTHER" id="PTHR12891">
    <property type="entry name" value="DNA REPAIR/TRANSCRIPTION PROTEIN MET18/MMS19"/>
    <property type="match status" value="1"/>
</dbReference>
<dbReference type="GO" id="GO:0005634">
    <property type="term" value="C:nucleus"/>
    <property type="evidence" value="ECO:0007669"/>
    <property type="project" value="UniProtKB-SubCell"/>
</dbReference>
<dbReference type="GO" id="GO:0051604">
    <property type="term" value="P:protein maturation"/>
    <property type="evidence" value="ECO:0007669"/>
    <property type="project" value="UniProtKB-UniRule"/>
</dbReference>
<dbReference type="SUPFAM" id="SSF48371">
    <property type="entry name" value="ARM repeat"/>
    <property type="match status" value="2"/>
</dbReference>